<evidence type="ECO:0000313" key="7">
    <source>
        <dbReference type="EMBL" id="SVB22610.1"/>
    </source>
</evidence>
<reference evidence="7" key="1">
    <citation type="submission" date="2018-05" db="EMBL/GenBank/DDBJ databases">
        <authorList>
            <person name="Lanie J.A."/>
            <person name="Ng W.-L."/>
            <person name="Kazmierczak K.M."/>
            <person name="Andrzejewski T.M."/>
            <person name="Davidsen T.M."/>
            <person name="Wayne K.J."/>
            <person name="Tettelin H."/>
            <person name="Glass J.I."/>
            <person name="Rusch D."/>
            <person name="Podicherti R."/>
            <person name="Tsui H.-C.T."/>
            <person name="Winkler M.E."/>
        </authorList>
    </citation>
    <scope>NUCLEOTIDE SEQUENCE</scope>
</reference>
<dbReference type="PIRSF" id="PIRSF001369">
    <property type="entry name" value="Citrate_synth"/>
    <property type="match status" value="1"/>
</dbReference>
<dbReference type="NCBIfam" id="TIGR01800">
    <property type="entry name" value="cit_synth_II"/>
    <property type="match status" value="1"/>
</dbReference>
<sequence length="380" mass="41809">MTMSESATEIDKGMAGVVAANTFLSDVRGDIGELIYCGYNIDDLAGNATYEEVVYLLYHKRLPSADELADLKKNLAGRREIPQGVVDLIKGLPDDTQPMHALRTAVSALGCFDSDPESGDDLDSARDKSLSLIAQVPVLIAAFHRNRQGKEILVSDPELGEAANFLWLINGEKPSADMERTIDICYILHADHGFNASTFSSRVTIATLSDVYSAITSAIGTLKGPLHGGANEGVIHMLQEIGSVDKVDEYVEDCLANKRKIMGIGHRVYTTLDPRAPHLKRMAQKLTNELGETKWIDMSERIAELMKEKKNLNANVDFYSATVYYSLGIPTDLFTPIFAIARTAGWTAHILEHLDGNRLIRPRAEYSGDEGKGWVPVEER</sequence>
<dbReference type="Pfam" id="PF00285">
    <property type="entry name" value="Citrate_synt"/>
    <property type="match status" value="1"/>
</dbReference>
<keyword evidence="5" id="KW-0808">Transferase</keyword>
<dbReference type="PRINTS" id="PR00143">
    <property type="entry name" value="CITRTSNTHASE"/>
</dbReference>
<dbReference type="InterPro" id="IPR011278">
    <property type="entry name" value="2-MeCitrate/Citrate_synth_II"/>
</dbReference>
<dbReference type="InterPro" id="IPR024176">
    <property type="entry name" value="Citrate_synthase_bac-typ"/>
</dbReference>
<dbReference type="SUPFAM" id="SSF48256">
    <property type="entry name" value="Citrate synthase"/>
    <property type="match status" value="1"/>
</dbReference>
<gene>
    <name evidence="7" type="ORF">METZ01_LOCUS175464</name>
</gene>
<dbReference type="PANTHER" id="PTHR11739:SF4">
    <property type="entry name" value="CITRATE SYNTHASE, PEROXISOMAL"/>
    <property type="match status" value="1"/>
</dbReference>
<keyword evidence="4" id="KW-0816">Tricarboxylic acid cycle</keyword>
<accession>A0A382C971</accession>
<comment type="pathway">
    <text evidence="1">Carbohydrate metabolism; tricarboxylic acid cycle; isocitrate from oxaloacetate: step 1/2.</text>
</comment>
<dbReference type="CDD" id="cd06110">
    <property type="entry name" value="BSuCS-II_like"/>
    <property type="match status" value="1"/>
</dbReference>
<protein>
    <recommendedName>
        <fullName evidence="3">citrate synthase (unknown stereospecificity)</fullName>
        <ecNumber evidence="3">2.3.3.16</ecNumber>
    </recommendedName>
</protein>
<evidence type="ECO:0000256" key="1">
    <source>
        <dbReference type="ARBA" id="ARBA00004751"/>
    </source>
</evidence>
<dbReference type="PANTHER" id="PTHR11739">
    <property type="entry name" value="CITRATE SYNTHASE"/>
    <property type="match status" value="1"/>
</dbReference>
<comment type="catalytic activity">
    <reaction evidence="6">
        <text>oxaloacetate + acetyl-CoA + H2O = citrate + CoA + H(+)</text>
        <dbReference type="Rhea" id="RHEA:16845"/>
        <dbReference type="ChEBI" id="CHEBI:15377"/>
        <dbReference type="ChEBI" id="CHEBI:15378"/>
        <dbReference type="ChEBI" id="CHEBI:16452"/>
        <dbReference type="ChEBI" id="CHEBI:16947"/>
        <dbReference type="ChEBI" id="CHEBI:57287"/>
        <dbReference type="ChEBI" id="CHEBI:57288"/>
        <dbReference type="EC" id="2.3.3.16"/>
    </reaction>
</comment>
<evidence type="ECO:0000256" key="2">
    <source>
        <dbReference type="ARBA" id="ARBA00010566"/>
    </source>
</evidence>
<comment type="similarity">
    <text evidence="2">Belongs to the citrate synthase family.</text>
</comment>
<dbReference type="Gene3D" id="1.10.580.10">
    <property type="entry name" value="Citrate Synthase, domain 1"/>
    <property type="match status" value="1"/>
</dbReference>
<dbReference type="InterPro" id="IPR002020">
    <property type="entry name" value="Citrate_synthase"/>
</dbReference>
<evidence type="ECO:0000256" key="5">
    <source>
        <dbReference type="ARBA" id="ARBA00022679"/>
    </source>
</evidence>
<name>A0A382C971_9ZZZZ</name>
<proteinExistence type="inferred from homology"/>
<dbReference type="GO" id="GO:0005829">
    <property type="term" value="C:cytosol"/>
    <property type="evidence" value="ECO:0007669"/>
    <property type="project" value="TreeGrafter"/>
</dbReference>
<dbReference type="InterPro" id="IPR016143">
    <property type="entry name" value="Citrate_synth-like_sm_a-sub"/>
</dbReference>
<evidence type="ECO:0000256" key="4">
    <source>
        <dbReference type="ARBA" id="ARBA00022532"/>
    </source>
</evidence>
<dbReference type="AlphaFoldDB" id="A0A382C971"/>
<dbReference type="GO" id="GO:0006099">
    <property type="term" value="P:tricarboxylic acid cycle"/>
    <property type="evidence" value="ECO:0007669"/>
    <property type="project" value="UniProtKB-UniPathway"/>
</dbReference>
<dbReference type="UniPathway" id="UPA00223"/>
<dbReference type="EC" id="2.3.3.16" evidence="3"/>
<dbReference type="Gene3D" id="1.10.230.10">
    <property type="entry name" value="Cytochrome P450-Terp, domain 2"/>
    <property type="match status" value="1"/>
</dbReference>
<organism evidence="7">
    <name type="scientific">marine metagenome</name>
    <dbReference type="NCBI Taxonomy" id="408172"/>
    <lineage>
        <taxon>unclassified sequences</taxon>
        <taxon>metagenomes</taxon>
        <taxon>ecological metagenomes</taxon>
    </lineage>
</organism>
<evidence type="ECO:0000256" key="3">
    <source>
        <dbReference type="ARBA" id="ARBA00012972"/>
    </source>
</evidence>
<dbReference type="GO" id="GO:0036440">
    <property type="term" value="F:citrate synthase activity"/>
    <property type="evidence" value="ECO:0007669"/>
    <property type="project" value="UniProtKB-EC"/>
</dbReference>
<dbReference type="EMBL" id="UINC01033394">
    <property type="protein sequence ID" value="SVB22610.1"/>
    <property type="molecule type" value="Genomic_DNA"/>
</dbReference>
<evidence type="ECO:0000256" key="6">
    <source>
        <dbReference type="ARBA" id="ARBA00049288"/>
    </source>
</evidence>
<dbReference type="FunFam" id="1.10.230.10:FF:000003">
    <property type="entry name" value="Citrate synthase"/>
    <property type="match status" value="1"/>
</dbReference>
<dbReference type="GO" id="GO:0005975">
    <property type="term" value="P:carbohydrate metabolic process"/>
    <property type="evidence" value="ECO:0007669"/>
    <property type="project" value="TreeGrafter"/>
</dbReference>
<dbReference type="InterPro" id="IPR016142">
    <property type="entry name" value="Citrate_synth-like_lrg_a-sub"/>
</dbReference>
<dbReference type="InterPro" id="IPR036969">
    <property type="entry name" value="Citrate_synthase_sf"/>
</dbReference>